<accession>A0ABW9EAK4</accession>
<comment type="caution">
    <text evidence="2">The sequence shown here is derived from an EMBL/GenBank/DDBJ whole genome shotgun (WGS) entry which is preliminary data.</text>
</comment>
<gene>
    <name evidence="2" type="ORF">PQQ73_08435</name>
</gene>
<evidence type="ECO:0000256" key="1">
    <source>
        <dbReference type="SAM" id="MobiDB-lite"/>
    </source>
</evidence>
<evidence type="ECO:0000313" key="2">
    <source>
        <dbReference type="EMBL" id="MFM0716351.1"/>
    </source>
</evidence>
<name>A0ABW9EAK4_9BURK</name>
<feature type="compositionally biased region" description="Polar residues" evidence="1">
    <location>
        <begin position="68"/>
        <end position="77"/>
    </location>
</feature>
<feature type="region of interest" description="Disordered" evidence="1">
    <location>
        <begin position="57"/>
        <end position="77"/>
    </location>
</feature>
<sequence length="134" mass="14319">MNSTKKTEPHDLLADALARELLEMSDEDVLDGADAGATKAHGLRLLQAAKAESGRRRLAAARQGVANHRSTTGPSNAGVSVEVAKAYILQAMNDGRYTLAARKLDEMTDEDLLGLYSRIRRLDLPNGSGGSSDK</sequence>
<keyword evidence="3" id="KW-1185">Reference proteome</keyword>
<protein>
    <submittedName>
        <fullName evidence="2">Uncharacterized protein</fullName>
    </submittedName>
</protein>
<dbReference type="EMBL" id="JAQQCL010000005">
    <property type="protein sequence ID" value="MFM0716351.1"/>
    <property type="molecule type" value="Genomic_DNA"/>
</dbReference>
<organism evidence="2 3">
    <name type="scientific">Paraburkholderia strydomiana</name>
    <dbReference type="NCBI Taxonomy" id="1245417"/>
    <lineage>
        <taxon>Bacteria</taxon>
        <taxon>Pseudomonadati</taxon>
        <taxon>Pseudomonadota</taxon>
        <taxon>Betaproteobacteria</taxon>
        <taxon>Burkholderiales</taxon>
        <taxon>Burkholderiaceae</taxon>
        <taxon>Paraburkholderia</taxon>
    </lineage>
</organism>
<dbReference type="Proteomes" id="UP001629392">
    <property type="component" value="Unassembled WGS sequence"/>
</dbReference>
<dbReference type="RefSeq" id="WP_408152702.1">
    <property type="nucleotide sequence ID" value="NZ_JAQQCL010000005.1"/>
</dbReference>
<evidence type="ECO:0000313" key="3">
    <source>
        <dbReference type="Proteomes" id="UP001629392"/>
    </source>
</evidence>
<reference evidence="2 3" key="1">
    <citation type="journal article" date="2024" name="Chem. Sci.">
        <title>Discovery of megapolipeptins by genome mining of a Burkholderiales bacteria collection.</title>
        <authorList>
            <person name="Paulo B.S."/>
            <person name="Recchia M.J.J."/>
            <person name="Lee S."/>
            <person name="Fergusson C.H."/>
            <person name="Romanowski S.B."/>
            <person name="Hernandez A."/>
            <person name="Krull N."/>
            <person name="Liu D.Y."/>
            <person name="Cavanagh H."/>
            <person name="Bos A."/>
            <person name="Gray C.A."/>
            <person name="Murphy B.T."/>
            <person name="Linington R.G."/>
            <person name="Eustaquio A.S."/>
        </authorList>
    </citation>
    <scope>NUCLEOTIDE SEQUENCE [LARGE SCALE GENOMIC DNA]</scope>
    <source>
        <strain evidence="2 3">RL17-350-BIC-E</strain>
    </source>
</reference>
<proteinExistence type="predicted"/>